<reference evidence="5 6" key="1">
    <citation type="submission" date="2019-02" db="EMBL/GenBank/DDBJ databases">
        <title>Complete Genome Sequence and Methylome Analysis of free living Spirochaetas.</title>
        <authorList>
            <person name="Fomenkov A."/>
            <person name="Dubinina G."/>
            <person name="Leshcheva N."/>
            <person name="Mikheeva N."/>
            <person name="Grabovich M."/>
            <person name="Vincze T."/>
            <person name="Roberts R.J."/>
        </authorList>
    </citation>
    <scope>NUCLEOTIDE SEQUENCE [LARGE SCALE GENOMIC DNA]</scope>
    <source>
        <strain evidence="5 6">K2</strain>
    </source>
</reference>
<dbReference type="EMBL" id="CP036150">
    <property type="protein sequence ID" value="QEN09766.1"/>
    <property type="molecule type" value="Genomic_DNA"/>
</dbReference>
<dbReference type="SUPFAM" id="SSF55136">
    <property type="entry name" value="Probable bacterial effector-binding domain"/>
    <property type="match status" value="1"/>
</dbReference>
<evidence type="ECO:0000256" key="3">
    <source>
        <dbReference type="ARBA" id="ARBA00023163"/>
    </source>
</evidence>
<evidence type="ECO:0000256" key="1">
    <source>
        <dbReference type="ARBA" id="ARBA00023015"/>
    </source>
</evidence>
<dbReference type="InterPro" id="IPR050908">
    <property type="entry name" value="SmbC-like"/>
</dbReference>
<keyword evidence="6" id="KW-1185">Reference proteome</keyword>
<proteinExistence type="predicted"/>
<dbReference type="Proteomes" id="UP000324209">
    <property type="component" value="Chromosome"/>
</dbReference>
<dbReference type="SMART" id="SM00342">
    <property type="entry name" value="HTH_ARAC"/>
    <property type="match status" value="1"/>
</dbReference>
<dbReference type="InterPro" id="IPR011256">
    <property type="entry name" value="Reg_factor_effector_dom_sf"/>
</dbReference>
<dbReference type="SUPFAM" id="SSF46689">
    <property type="entry name" value="Homeodomain-like"/>
    <property type="match status" value="2"/>
</dbReference>
<dbReference type="Gene3D" id="3.20.80.10">
    <property type="entry name" value="Regulatory factor, effector binding domain"/>
    <property type="match status" value="1"/>
</dbReference>
<organism evidence="5 6">
    <name type="scientific">Oceanispirochaeta crateris</name>
    <dbReference type="NCBI Taxonomy" id="2518645"/>
    <lineage>
        <taxon>Bacteria</taxon>
        <taxon>Pseudomonadati</taxon>
        <taxon>Spirochaetota</taxon>
        <taxon>Spirochaetia</taxon>
        <taxon>Spirochaetales</taxon>
        <taxon>Spirochaetaceae</taxon>
        <taxon>Oceanispirochaeta</taxon>
    </lineage>
</organism>
<dbReference type="InterPro" id="IPR018060">
    <property type="entry name" value="HTH_AraC"/>
</dbReference>
<dbReference type="SMART" id="SM00871">
    <property type="entry name" value="AraC_E_bind"/>
    <property type="match status" value="1"/>
</dbReference>
<feature type="domain" description="HTH araC/xylS-type" evidence="4">
    <location>
        <begin position="14"/>
        <end position="112"/>
    </location>
</feature>
<dbReference type="PROSITE" id="PS01124">
    <property type="entry name" value="HTH_ARAC_FAMILY_2"/>
    <property type="match status" value="1"/>
</dbReference>
<dbReference type="GO" id="GO:0003700">
    <property type="term" value="F:DNA-binding transcription factor activity"/>
    <property type="evidence" value="ECO:0007669"/>
    <property type="project" value="InterPro"/>
</dbReference>
<protein>
    <submittedName>
        <fullName evidence="5">AraC family transcriptional regulator</fullName>
    </submittedName>
</protein>
<dbReference type="Gene3D" id="1.10.10.60">
    <property type="entry name" value="Homeodomain-like"/>
    <property type="match status" value="2"/>
</dbReference>
<dbReference type="AlphaFoldDB" id="A0A5C1QT79"/>
<evidence type="ECO:0000313" key="6">
    <source>
        <dbReference type="Proteomes" id="UP000324209"/>
    </source>
</evidence>
<dbReference type="InterPro" id="IPR009057">
    <property type="entry name" value="Homeodomain-like_sf"/>
</dbReference>
<keyword evidence="1" id="KW-0805">Transcription regulation</keyword>
<name>A0A5C1QT79_9SPIO</name>
<dbReference type="KEGG" id="ock:EXM22_17910"/>
<dbReference type="Pfam" id="PF12833">
    <property type="entry name" value="HTH_18"/>
    <property type="match status" value="1"/>
</dbReference>
<evidence type="ECO:0000313" key="5">
    <source>
        <dbReference type="EMBL" id="QEN09766.1"/>
    </source>
</evidence>
<sequence length="302" mass="34985">MKMDKTHTYIERINRVIDYIESNLEDEITLDDLAGIADLSKYHFHRIFHSFTNESLYGFISRLRIERAATFLLLQERSLTEIALSCGFNDSATFSRAFKKQFKMSATEWKKKHNSKIHQDKNRKSTNNISMKIPKEGHLNVLLTEEKDLHDMHIAYIRHTGSYAGNLKLFKSLHKKLMEWATPSGLTKNPQTKDLVIYHDSMGITDNDKLRISLGIIIPEGTRVSGEIGSLCISKGKYLLCRFEVHKDEFGQAWTQVFRTILPQRGLQTDDGYCFELYPPNCYNKAKETTLVDIYVPIKRIE</sequence>
<evidence type="ECO:0000256" key="2">
    <source>
        <dbReference type="ARBA" id="ARBA00023125"/>
    </source>
</evidence>
<dbReference type="Pfam" id="PF06445">
    <property type="entry name" value="GyrI-like"/>
    <property type="match status" value="1"/>
</dbReference>
<dbReference type="PANTHER" id="PTHR40055:SF1">
    <property type="entry name" value="TRANSCRIPTIONAL REGULATOR YGIV-RELATED"/>
    <property type="match status" value="1"/>
</dbReference>
<dbReference type="InterPro" id="IPR029442">
    <property type="entry name" value="GyrI-like"/>
</dbReference>
<dbReference type="InterPro" id="IPR010499">
    <property type="entry name" value="AraC_E-bd"/>
</dbReference>
<dbReference type="InterPro" id="IPR018062">
    <property type="entry name" value="HTH_AraC-typ_CS"/>
</dbReference>
<dbReference type="PANTHER" id="PTHR40055">
    <property type="entry name" value="TRANSCRIPTIONAL REGULATOR YGIV-RELATED"/>
    <property type="match status" value="1"/>
</dbReference>
<dbReference type="PROSITE" id="PS00041">
    <property type="entry name" value="HTH_ARAC_FAMILY_1"/>
    <property type="match status" value="1"/>
</dbReference>
<dbReference type="GO" id="GO:0043565">
    <property type="term" value="F:sequence-specific DNA binding"/>
    <property type="evidence" value="ECO:0007669"/>
    <property type="project" value="InterPro"/>
</dbReference>
<dbReference type="OrthoDB" id="368428at2"/>
<accession>A0A5C1QT79</accession>
<keyword evidence="2" id="KW-0238">DNA-binding</keyword>
<gene>
    <name evidence="5" type="ORF">EXM22_17910</name>
</gene>
<evidence type="ECO:0000259" key="4">
    <source>
        <dbReference type="PROSITE" id="PS01124"/>
    </source>
</evidence>
<keyword evidence="3" id="KW-0804">Transcription</keyword>